<sequence length="108" mass="12147">MVPLLVQLRVKVQPAHAITGMLFQQAVPLETSPISREKCVILGVMREHSVRMEDLPVGHLEGVPLEVQLLGCVWMAILRPPAFVIRDQVRVFALMEMIRFPTGIHNLS</sequence>
<comment type="caution">
    <text evidence="1">The sequence shown here is derived from an EMBL/GenBank/DDBJ whole genome shotgun (WGS) entry which is preliminary data.</text>
</comment>
<dbReference type="Proteomes" id="UP000245657">
    <property type="component" value="Unassembled WGS sequence"/>
</dbReference>
<keyword evidence="2" id="KW-1185">Reference proteome</keyword>
<protein>
    <submittedName>
        <fullName evidence="1">Uncharacterized protein</fullName>
    </submittedName>
</protein>
<evidence type="ECO:0000313" key="2">
    <source>
        <dbReference type="Proteomes" id="UP000245657"/>
    </source>
</evidence>
<evidence type="ECO:0000313" key="1">
    <source>
        <dbReference type="EMBL" id="PWR73224.1"/>
    </source>
</evidence>
<organism evidence="1 2">
    <name type="scientific">Methanospirillum lacunae</name>
    <dbReference type="NCBI Taxonomy" id="668570"/>
    <lineage>
        <taxon>Archaea</taxon>
        <taxon>Methanobacteriati</taxon>
        <taxon>Methanobacteriota</taxon>
        <taxon>Stenosarchaea group</taxon>
        <taxon>Methanomicrobia</taxon>
        <taxon>Methanomicrobiales</taxon>
        <taxon>Methanospirillaceae</taxon>
        <taxon>Methanospirillum</taxon>
    </lineage>
</organism>
<name>A0A2V2MYL4_9EURY</name>
<accession>A0A2V2MYL4</accession>
<proteinExistence type="predicted"/>
<reference evidence="1 2" key="1">
    <citation type="submission" date="2018-05" db="EMBL/GenBank/DDBJ databases">
        <title>Draft genome of Methanospirillum lacunae Ki8-1.</title>
        <authorList>
            <person name="Dueholm M.S."/>
            <person name="Nielsen P.H."/>
            <person name="Bakmann L.F."/>
            <person name="Otzen D.E."/>
        </authorList>
    </citation>
    <scope>NUCLEOTIDE SEQUENCE [LARGE SCALE GENOMIC DNA]</scope>
    <source>
        <strain evidence="1 2">Ki8-1</strain>
    </source>
</reference>
<dbReference type="AlphaFoldDB" id="A0A2V2MYL4"/>
<gene>
    <name evidence="1" type="ORF">DK846_05200</name>
</gene>
<dbReference type="EMBL" id="QGMY01000003">
    <property type="protein sequence ID" value="PWR73224.1"/>
    <property type="molecule type" value="Genomic_DNA"/>
</dbReference>